<proteinExistence type="predicted"/>
<dbReference type="InterPro" id="IPR032033">
    <property type="entry name" value="Cytochrome_P460"/>
</dbReference>
<dbReference type="Pfam" id="PF16694">
    <property type="entry name" value="Cytochrome_P460"/>
    <property type="match status" value="1"/>
</dbReference>
<feature type="domain" description="Cytochrome P460" evidence="2">
    <location>
        <begin position="44"/>
        <end position="177"/>
    </location>
</feature>
<evidence type="ECO:0000313" key="4">
    <source>
        <dbReference type="Proteomes" id="UP001501565"/>
    </source>
</evidence>
<keyword evidence="4" id="KW-1185">Reference proteome</keyword>
<dbReference type="Gene3D" id="3.50.70.20">
    <property type="entry name" value="Cytochrome P460"/>
    <property type="match status" value="1"/>
</dbReference>
<dbReference type="InterPro" id="IPR038142">
    <property type="entry name" value="Cytochrome_P460_sp"/>
</dbReference>
<feature type="signal peptide" evidence="1">
    <location>
        <begin position="1"/>
        <end position="25"/>
    </location>
</feature>
<feature type="chain" id="PRO_5045985203" description="Cytochrome P460 domain-containing protein" evidence="1">
    <location>
        <begin position="26"/>
        <end position="184"/>
    </location>
</feature>
<evidence type="ECO:0000256" key="1">
    <source>
        <dbReference type="SAM" id="SignalP"/>
    </source>
</evidence>
<sequence>MNPIKAIPAVLLSLSLSAASTAVYAEKTQFSPYVDSQGNISLPEDFRAEMSHLGSWFVPEGGASGFHDVYANKAGVQSYRKNHKFADGTIIIKELRSNTSGDYTTGAGVHYANSNIKQWFVMVKDAQGRYSNNPNWGNGWGWALFKTDDPTVNVSTDYKADCLGCHTPVKDKDWVYTEGYPTLK</sequence>
<protein>
    <recommendedName>
        <fullName evidence="2">Cytochrome P460 domain-containing protein</fullName>
    </recommendedName>
</protein>
<reference evidence="4" key="1">
    <citation type="journal article" date="2019" name="Int. J. Syst. Evol. Microbiol.">
        <title>The Global Catalogue of Microorganisms (GCM) 10K type strain sequencing project: providing services to taxonomists for standard genome sequencing and annotation.</title>
        <authorList>
            <consortium name="The Broad Institute Genomics Platform"/>
            <consortium name="The Broad Institute Genome Sequencing Center for Infectious Disease"/>
            <person name="Wu L."/>
            <person name="Ma J."/>
        </authorList>
    </citation>
    <scope>NUCLEOTIDE SEQUENCE [LARGE SCALE GENOMIC DNA]</scope>
    <source>
        <strain evidence="4">JCM 17551</strain>
    </source>
</reference>
<dbReference type="RefSeq" id="WP_344796636.1">
    <property type="nucleotide sequence ID" value="NZ_BAABBN010000004.1"/>
</dbReference>
<keyword evidence="1" id="KW-0732">Signal</keyword>
<dbReference type="EMBL" id="BAABBN010000004">
    <property type="protein sequence ID" value="GAA3918883.1"/>
    <property type="molecule type" value="Genomic_DNA"/>
</dbReference>
<dbReference type="Proteomes" id="UP001501565">
    <property type="component" value="Unassembled WGS sequence"/>
</dbReference>
<name>A0ABP7ME64_9GAMM</name>
<dbReference type="CDD" id="cd20750">
    <property type="entry name" value="cyt_c_I"/>
    <property type="match status" value="1"/>
</dbReference>
<gene>
    <name evidence="3" type="ORF">GCM10022277_12740</name>
</gene>
<evidence type="ECO:0000313" key="3">
    <source>
        <dbReference type="EMBL" id="GAA3918883.1"/>
    </source>
</evidence>
<accession>A0ABP7ME64</accession>
<evidence type="ECO:0000259" key="2">
    <source>
        <dbReference type="Pfam" id="PF16694"/>
    </source>
</evidence>
<organism evidence="3 4">
    <name type="scientific">Litoribacillus peritrichatus</name>
    <dbReference type="NCBI Taxonomy" id="718191"/>
    <lineage>
        <taxon>Bacteria</taxon>
        <taxon>Pseudomonadati</taxon>
        <taxon>Pseudomonadota</taxon>
        <taxon>Gammaproteobacteria</taxon>
        <taxon>Oceanospirillales</taxon>
        <taxon>Oceanospirillaceae</taxon>
        <taxon>Litoribacillus</taxon>
    </lineage>
</organism>
<comment type="caution">
    <text evidence="3">The sequence shown here is derived from an EMBL/GenBank/DDBJ whole genome shotgun (WGS) entry which is preliminary data.</text>
</comment>